<keyword evidence="2" id="KW-0489">Methyltransferase</keyword>
<dbReference type="SUPFAM" id="SSF53335">
    <property type="entry name" value="S-adenosyl-L-methionine-dependent methyltransferases"/>
    <property type="match status" value="1"/>
</dbReference>
<gene>
    <name evidence="7" type="ORF">OW729_14765</name>
</gene>
<evidence type="ECO:0000313" key="7">
    <source>
        <dbReference type="EMBL" id="MCY6959881.1"/>
    </source>
</evidence>
<reference evidence="7" key="1">
    <citation type="submission" date="2022-12" db="EMBL/GenBank/DDBJ databases">
        <title>Clostridium sp. nov., isolated from industrial wastewater.</title>
        <authorList>
            <person name="Jiayan W."/>
        </authorList>
    </citation>
    <scope>NUCLEOTIDE SEQUENCE</scope>
    <source>
        <strain evidence="7">ZC22-4</strain>
    </source>
</reference>
<dbReference type="RefSeq" id="WP_268062317.1">
    <property type="nucleotide sequence ID" value="NZ_JAPQFJ010000017.1"/>
</dbReference>
<evidence type="ECO:0000259" key="6">
    <source>
        <dbReference type="Pfam" id="PF25371"/>
    </source>
</evidence>
<protein>
    <submittedName>
        <fullName evidence="7">Cyclopropane-fatty-acyl-phospholipid synthase</fullName>
    </submittedName>
</protein>
<dbReference type="InterPro" id="IPR050723">
    <property type="entry name" value="CFA/CMAS"/>
</dbReference>
<dbReference type="PANTHER" id="PTHR43667">
    <property type="entry name" value="CYCLOPROPANE-FATTY-ACYL-PHOSPHOLIPID SYNTHASE"/>
    <property type="match status" value="1"/>
</dbReference>
<dbReference type="Proteomes" id="UP001144612">
    <property type="component" value="Unassembled WGS sequence"/>
</dbReference>
<dbReference type="CDD" id="cd02440">
    <property type="entry name" value="AdoMet_MTases"/>
    <property type="match status" value="1"/>
</dbReference>
<evidence type="ECO:0000313" key="8">
    <source>
        <dbReference type="Proteomes" id="UP001144612"/>
    </source>
</evidence>
<keyword evidence="3" id="KW-0808">Transferase</keyword>
<dbReference type="PANTHER" id="PTHR43667:SF1">
    <property type="entry name" value="CYCLOPROPANE-FATTY-ACYL-PHOSPHOLIPID SYNTHASE"/>
    <property type="match status" value="1"/>
</dbReference>
<dbReference type="PIRSF" id="PIRSF003085">
    <property type="entry name" value="CMAS"/>
    <property type="match status" value="1"/>
</dbReference>
<organism evidence="7 8">
    <name type="scientific">Clostridium brassicae</name>
    <dbReference type="NCBI Taxonomy" id="2999072"/>
    <lineage>
        <taxon>Bacteria</taxon>
        <taxon>Bacillati</taxon>
        <taxon>Bacillota</taxon>
        <taxon>Clostridia</taxon>
        <taxon>Eubacteriales</taxon>
        <taxon>Clostridiaceae</taxon>
        <taxon>Clostridium</taxon>
    </lineage>
</organism>
<proteinExistence type="inferred from homology"/>
<dbReference type="Pfam" id="PF25371">
    <property type="entry name" value="DUF7884"/>
    <property type="match status" value="1"/>
</dbReference>
<comment type="similarity">
    <text evidence="1">Belongs to the CFA/CMAS family.</text>
</comment>
<evidence type="ECO:0000256" key="2">
    <source>
        <dbReference type="ARBA" id="ARBA00022603"/>
    </source>
</evidence>
<name>A0ABT4DFI6_9CLOT</name>
<feature type="domain" description="DUF7884" evidence="6">
    <location>
        <begin position="5"/>
        <end position="91"/>
    </location>
</feature>
<evidence type="ECO:0000256" key="3">
    <source>
        <dbReference type="ARBA" id="ARBA00022679"/>
    </source>
</evidence>
<keyword evidence="4" id="KW-0949">S-adenosyl-L-methionine</keyword>
<dbReference type="EMBL" id="JAPQFJ010000017">
    <property type="protein sequence ID" value="MCY6959881.1"/>
    <property type="molecule type" value="Genomic_DNA"/>
</dbReference>
<keyword evidence="8" id="KW-1185">Reference proteome</keyword>
<sequence>MEKLFLKKFLKSIFSDTFEVQFWDGTTEKFGEGDTKFKILINERLSKSDILRDPFLTFGEAYMNNAIDFEGNIQQIIESIYRNKDSFLHKASIFAKLYRITPHSIKNSKEDIQYHYDLGNDFYKLWLDETMSYSCSYFKSPEDSLYEAQLNKVAYILKKLNLHPGQRLLDIGCGWGELIIDAAKKYGVKALGITLSNEQFNKVNERIKENNLENQVEVRLMDYRELLKTGEKFHRIVSVGMIEHVGRKNIPIYMNNVSELLEENGISLLHCITAQVEGEANEWIKRYIFPGGYIPSIRELVYNMAENDLHLVDLESLRLHYCKTLECWAKNFENCLDKVRKMGFDDNFIRMWRLYLNSCAASFHYGVVDLHQFLFTKGLNNEIPITREYLYK</sequence>
<dbReference type="InterPro" id="IPR003333">
    <property type="entry name" value="CMAS"/>
</dbReference>
<evidence type="ECO:0000256" key="1">
    <source>
        <dbReference type="ARBA" id="ARBA00010815"/>
    </source>
</evidence>
<accession>A0ABT4DFI6</accession>
<keyword evidence="5" id="KW-0443">Lipid metabolism</keyword>
<dbReference type="InterPro" id="IPR029063">
    <property type="entry name" value="SAM-dependent_MTases_sf"/>
</dbReference>
<evidence type="ECO:0000256" key="4">
    <source>
        <dbReference type="ARBA" id="ARBA00022691"/>
    </source>
</evidence>
<comment type="caution">
    <text evidence="7">The sequence shown here is derived from an EMBL/GenBank/DDBJ whole genome shotgun (WGS) entry which is preliminary data.</text>
</comment>
<evidence type="ECO:0000256" key="5">
    <source>
        <dbReference type="ARBA" id="ARBA00023098"/>
    </source>
</evidence>
<dbReference type="InterPro" id="IPR057206">
    <property type="entry name" value="DUF7884"/>
</dbReference>
<dbReference type="Pfam" id="PF02353">
    <property type="entry name" value="CMAS"/>
    <property type="match status" value="1"/>
</dbReference>
<dbReference type="Gene3D" id="3.40.50.150">
    <property type="entry name" value="Vaccinia Virus protein VP39"/>
    <property type="match status" value="1"/>
</dbReference>